<sequence>MTTSCLASILMTDHMSSRIESNSLENSRNGGAAAAANTNRSLHFIAMSEKEHMIDRERQRLQHEVIELTATIDQVQKDKTDPLKNKLEEFDFRAR</sequence>
<dbReference type="STRING" id="51031.W2SSS6"/>
<reference evidence="2" key="1">
    <citation type="journal article" date="2014" name="Nat. Genet.">
        <title>Genome of the human hookworm Necator americanus.</title>
        <authorList>
            <person name="Tang Y.T."/>
            <person name="Gao X."/>
            <person name="Rosa B.A."/>
            <person name="Abubucker S."/>
            <person name="Hallsworth-Pepin K."/>
            <person name="Martin J."/>
            <person name="Tyagi R."/>
            <person name="Heizer E."/>
            <person name="Zhang X."/>
            <person name="Bhonagiri-Palsikar V."/>
            <person name="Minx P."/>
            <person name="Warren W.C."/>
            <person name="Wang Q."/>
            <person name="Zhan B."/>
            <person name="Hotez P.J."/>
            <person name="Sternberg P.W."/>
            <person name="Dougall A."/>
            <person name="Gaze S.T."/>
            <person name="Mulvenna J."/>
            <person name="Sotillo J."/>
            <person name="Ranganathan S."/>
            <person name="Rabelo E.M."/>
            <person name="Wilson R.K."/>
            <person name="Felgner P.L."/>
            <person name="Bethony J."/>
            <person name="Hawdon J.M."/>
            <person name="Gasser R.B."/>
            <person name="Loukas A."/>
            <person name="Mitreva M."/>
        </authorList>
    </citation>
    <scope>NUCLEOTIDE SEQUENCE [LARGE SCALE GENOMIC DNA]</scope>
</reference>
<protein>
    <submittedName>
        <fullName evidence="1">Uncharacterized protein</fullName>
    </submittedName>
</protein>
<dbReference type="Proteomes" id="UP000053676">
    <property type="component" value="Unassembled WGS sequence"/>
</dbReference>
<gene>
    <name evidence="1" type="ORF">NECAME_13729</name>
</gene>
<proteinExistence type="predicted"/>
<organism evidence="1 2">
    <name type="scientific">Necator americanus</name>
    <name type="common">Human hookworm</name>
    <dbReference type="NCBI Taxonomy" id="51031"/>
    <lineage>
        <taxon>Eukaryota</taxon>
        <taxon>Metazoa</taxon>
        <taxon>Ecdysozoa</taxon>
        <taxon>Nematoda</taxon>
        <taxon>Chromadorea</taxon>
        <taxon>Rhabditida</taxon>
        <taxon>Rhabditina</taxon>
        <taxon>Rhabditomorpha</taxon>
        <taxon>Strongyloidea</taxon>
        <taxon>Ancylostomatidae</taxon>
        <taxon>Bunostominae</taxon>
        <taxon>Necator</taxon>
    </lineage>
</organism>
<dbReference type="KEGG" id="nai:NECAME_13729"/>
<keyword evidence="2" id="KW-1185">Reference proteome</keyword>
<dbReference type="EMBL" id="KI662932">
    <property type="protein sequence ID" value="ETN72779.1"/>
    <property type="molecule type" value="Genomic_DNA"/>
</dbReference>
<dbReference type="AlphaFoldDB" id="W2SSS6"/>
<evidence type="ECO:0000313" key="2">
    <source>
        <dbReference type="Proteomes" id="UP000053676"/>
    </source>
</evidence>
<accession>W2SSS6</accession>
<evidence type="ECO:0000313" key="1">
    <source>
        <dbReference type="EMBL" id="ETN72779.1"/>
    </source>
</evidence>
<name>W2SSS6_NECAM</name>